<keyword evidence="11" id="KW-1185">Reference proteome</keyword>
<dbReference type="PANTHER" id="PTHR43730:SF1">
    <property type="entry name" value="BETA-MANNOSIDASE"/>
    <property type="match status" value="1"/>
</dbReference>
<dbReference type="InterPro" id="IPR050887">
    <property type="entry name" value="Beta-mannosidase_GH2"/>
</dbReference>
<comment type="catalytic activity">
    <reaction evidence="1">
        <text>Hydrolysis of terminal, non-reducing beta-D-mannose residues in beta-D-mannosides.</text>
        <dbReference type="EC" id="3.2.1.25"/>
    </reaction>
</comment>
<organism evidence="10 11">
    <name type="scientific">Kosmotoga pacifica</name>
    <dbReference type="NCBI Taxonomy" id="1330330"/>
    <lineage>
        <taxon>Bacteria</taxon>
        <taxon>Thermotogati</taxon>
        <taxon>Thermotogota</taxon>
        <taxon>Thermotogae</taxon>
        <taxon>Kosmotogales</taxon>
        <taxon>Kosmotogaceae</taxon>
        <taxon>Kosmotoga</taxon>
    </lineage>
</organism>
<evidence type="ECO:0000256" key="6">
    <source>
        <dbReference type="ARBA" id="ARBA00023295"/>
    </source>
</evidence>
<dbReference type="Pfam" id="PF00703">
    <property type="entry name" value="Glyco_hydro_2"/>
    <property type="match status" value="1"/>
</dbReference>
<dbReference type="InterPro" id="IPR017853">
    <property type="entry name" value="GH"/>
</dbReference>
<dbReference type="GO" id="GO:0004567">
    <property type="term" value="F:beta-mannosidase activity"/>
    <property type="evidence" value="ECO:0007669"/>
    <property type="project" value="UniProtKB-EC"/>
</dbReference>
<dbReference type="AlphaFoldDB" id="A0A0G2ZCG2"/>
<evidence type="ECO:0000256" key="1">
    <source>
        <dbReference type="ARBA" id="ARBA00000829"/>
    </source>
</evidence>
<keyword evidence="5" id="KW-0378">Hydrolase</keyword>
<dbReference type="InterPro" id="IPR036156">
    <property type="entry name" value="Beta-gal/glucu_dom_sf"/>
</dbReference>
<dbReference type="SUPFAM" id="SSF51445">
    <property type="entry name" value="(Trans)glycosidases"/>
    <property type="match status" value="1"/>
</dbReference>
<accession>A0A0G2ZCG2</accession>
<keyword evidence="4" id="KW-0732">Signal</keyword>
<evidence type="ECO:0000256" key="5">
    <source>
        <dbReference type="ARBA" id="ARBA00022801"/>
    </source>
</evidence>
<dbReference type="OrthoDB" id="9801077at2"/>
<dbReference type="PATRIC" id="fig|1330330.3.peg.1657"/>
<reference evidence="10 11" key="1">
    <citation type="submission" date="2015-04" db="EMBL/GenBank/DDBJ databases">
        <title>Complete Genome Sequence of Kosmotoga pacifica SLHLJ1.</title>
        <authorList>
            <person name="Jiang L.J."/>
            <person name="Shao Z.Z."/>
            <person name="Jebbar M."/>
        </authorList>
    </citation>
    <scope>NUCLEOTIDE SEQUENCE [LARGE SCALE GENOMIC DNA]</scope>
    <source>
        <strain evidence="10 11">SLHLJ1</strain>
    </source>
</reference>
<dbReference type="InterPro" id="IPR013783">
    <property type="entry name" value="Ig-like_fold"/>
</dbReference>
<dbReference type="InterPro" id="IPR008979">
    <property type="entry name" value="Galactose-bd-like_sf"/>
</dbReference>
<dbReference type="Gene3D" id="2.60.120.260">
    <property type="entry name" value="Galactose-binding domain-like"/>
    <property type="match status" value="1"/>
</dbReference>
<evidence type="ECO:0000259" key="7">
    <source>
        <dbReference type="Pfam" id="PF00703"/>
    </source>
</evidence>
<gene>
    <name evidence="10" type="ORF">IX53_08180</name>
</gene>
<dbReference type="GO" id="GO:0005975">
    <property type="term" value="P:carbohydrate metabolic process"/>
    <property type="evidence" value="ECO:0007669"/>
    <property type="project" value="InterPro"/>
</dbReference>
<dbReference type="InterPro" id="IPR054593">
    <property type="entry name" value="Beta-mannosidase-like_N2"/>
</dbReference>
<evidence type="ECO:0000256" key="2">
    <source>
        <dbReference type="ARBA" id="ARBA00007401"/>
    </source>
</evidence>
<dbReference type="InterPro" id="IPR006103">
    <property type="entry name" value="Glyco_hydro_2_cat"/>
</dbReference>
<proteinExistence type="inferred from homology"/>
<feature type="domain" description="Glycoside hydrolase family 2 immunoglobulin-like beta-sandwich" evidence="7">
    <location>
        <begin position="173"/>
        <end position="270"/>
    </location>
</feature>
<dbReference type="SUPFAM" id="SSF49785">
    <property type="entry name" value="Galactose-binding domain-like"/>
    <property type="match status" value="1"/>
</dbReference>
<dbReference type="SUPFAM" id="SSF49303">
    <property type="entry name" value="beta-Galactosidase/glucuronidase domain"/>
    <property type="match status" value="1"/>
</dbReference>
<dbReference type="EC" id="3.2.1.25" evidence="3"/>
<protein>
    <recommendedName>
        <fullName evidence="3">beta-mannosidase</fullName>
        <ecNumber evidence="3">3.2.1.25</ecNumber>
    </recommendedName>
</protein>
<dbReference type="Pfam" id="PF02836">
    <property type="entry name" value="Glyco_hydro_2_C"/>
    <property type="match status" value="1"/>
</dbReference>
<dbReference type="GO" id="GO:0006516">
    <property type="term" value="P:glycoprotein catabolic process"/>
    <property type="evidence" value="ECO:0007669"/>
    <property type="project" value="TreeGrafter"/>
</dbReference>
<dbReference type="EMBL" id="CP011232">
    <property type="protein sequence ID" value="AKI97791.1"/>
    <property type="molecule type" value="Genomic_DNA"/>
</dbReference>
<evidence type="ECO:0000256" key="4">
    <source>
        <dbReference type="ARBA" id="ARBA00022729"/>
    </source>
</evidence>
<name>A0A0G2ZCG2_9BACT</name>
<dbReference type="Pfam" id="PF22666">
    <property type="entry name" value="Glyco_hydro_2_N2"/>
    <property type="match status" value="1"/>
</dbReference>
<evidence type="ECO:0000259" key="9">
    <source>
        <dbReference type="Pfam" id="PF22666"/>
    </source>
</evidence>
<evidence type="ECO:0000256" key="3">
    <source>
        <dbReference type="ARBA" id="ARBA00012754"/>
    </source>
</evidence>
<dbReference type="PANTHER" id="PTHR43730">
    <property type="entry name" value="BETA-MANNOSIDASE"/>
    <property type="match status" value="1"/>
</dbReference>
<dbReference type="STRING" id="1330330.IX53_08180"/>
<evidence type="ECO:0000313" key="10">
    <source>
        <dbReference type="EMBL" id="AKI97791.1"/>
    </source>
</evidence>
<keyword evidence="6" id="KW-0326">Glycosidase</keyword>
<comment type="similarity">
    <text evidence="2">Belongs to the glycosyl hydrolase 2 family.</text>
</comment>
<dbReference type="InterPro" id="IPR006102">
    <property type="entry name" value="Ig-like_GH2"/>
</dbReference>
<sequence length="682" mass="79700">MKVATSLNGKWEASQDKIHWSKIKVPANWYLEGLEYAGTLIYRNNFSFEKDERKHYYLKFHGVDYRARVWLNERYLGEHEGYFQNFVFHITDYLQRENELIVEVNSPLEKPENWPEQKELIKGVLGHHDCRPGGVSERGQEHNTGGIWNSVEILSSGGMAFGTMKVSSIIGGSRATLNIESSINSHFEKPESILIRYTLSGENFDCESISSEQVIELKSGVNRVNKVLFIENPELWWTWDLGFPALYKLRIEIFHNEELLDEIQEVIGIRELKTDDKIWYLNGEKIFIRGTNIIPTQWLSGYTNEAIEKDMELLKAANVNAVRVHAHVNRKEFYDACDRYGILVWQDFPLQWQYKTSEKFYANAVKQIGEMVDQLYNHPSIALWCCHNEPEKGGYDLDRLLELEAKRHDSTRGIVPYSGVDSHPYPGWYCGDLRDFISLPGAPFVTEFGAQALPNLESMKKTFSKSALWPPKYEEWKYHNFQPDQTFNVAEILTGDNIETFITNSQEYQAKLLRFAIETYRREKFSKVNGLFQFMFVDPWPSITWSVVDYFRVPKRGYYALKEAYQPVFASVFVNREKIQKSDLKHFLFLWIKSLKIINDTLNRYEKATVELILEQTKRVIAKVRFHTTIPQNSNISPFEKSEMPKIEYYEKPTSGEAAISLKVFDESENEICRTVYRIKFI</sequence>
<evidence type="ECO:0000259" key="8">
    <source>
        <dbReference type="Pfam" id="PF02836"/>
    </source>
</evidence>
<dbReference type="KEGG" id="kpf:IX53_08180"/>
<evidence type="ECO:0000313" key="11">
    <source>
        <dbReference type="Proteomes" id="UP000035159"/>
    </source>
</evidence>
<dbReference type="Gene3D" id="3.20.20.80">
    <property type="entry name" value="Glycosidases"/>
    <property type="match status" value="1"/>
</dbReference>
<feature type="domain" description="Beta-mannosidase-like galactose-binding" evidence="9">
    <location>
        <begin position="41"/>
        <end position="119"/>
    </location>
</feature>
<dbReference type="Gene3D" id="2.60.40.10">
    <property type="entry name" value="Immunoglobulins"/>
    <property type="match status" value="1"/>
</dbReference>
<dbReference type="Proteomes" id="UP000035159">
    <property type="component" value="Chromosome"/>
</dbReference>
<feature type="domain" description="Glycoside hydrolase family 2 catalytic" evidence="8">
    <location>
        <begin position="275"/>
        <end position="423"/>
    </location>
</feature>
<dbReference type="RefSeq" id="WP_047754926.1">
    <property type="nucleotide sequence ID" value="NZ_CAJUHA010000006.1"/>
</dbReference>